<protein>
    <submittedName>
        <fullName evidence="1">Group ii intron reverse transcriptase maturase</fullName>
    </submittedName>
</protein>
<dbReference type="GO" id="GO:0003964">
    <property type="term" value="F:RNA-directed DNA polymerase activity"/>
    <property type="evidence" value="ECO:0007669"/>
    <property type="project" value="UniProtKB-KW"/>
</dbReference>
<keyword evidence="1" id="KW-0808">Transferase</keyword>
<keyword evidence="1" id="KW-0695">RNA-directed DNA polymerase</keyword>
<dbReference type="Proteomes" id="UP000595437">
    <property type="component" value="Chromosome 1"/>
</dbReference>
<dbReference type="OrthoDB" id="10245662at2759"/>
<proteinExistence type="predicted"/>
<organism evidence="1 2">
    <name type="scientific">Caligus rogercresseyi</name>
    <name type="common">Sea louse</name>
    <dbReference type="NCBI Taxonomy" id="217165"/>
    <lineage>
        <taxon>Eukaryota</taxon>
        <taxon>Metazoa</taxon>
        <taxon>Ecdysozoa</taxon>
        <taxon>Arthropoda</taxon>
        <taxon>Crustacea</taxon>
        <taxon>Multicrustacea</taxon>
        <taxon>Hexanauplia</taxon>
        <taxon>Copepoda</taxon>
        <taxon>Siphonostomatoida</taxon>
        <taxon>Caligidae</taxon>
        <taxon>Caligus</taxon>
    </lineage>
</organism>
<evidence type="ECO:0000313" key="2">
    <source>
        <dbReference type="Proteomes" id="UP000595437"/>
    </source>
</evidence>
<reference evidence="2" key="1">
    <citation type="submission" date="2021-01" db="EMBL/GenBank/DDBJ databases">
        <title>Caligus Genome Assembly.</title>
        <authorList>
            <person name="Gallardo-Escarate C."/>
        </authorList>
    </citation>
    <scope>NUCLEOTIDE SEQUENCE [LARGE SCALE GENOMIC DNA]</scope>
</reference>
<sequence>MENFWSEAGALYQFPDDNGTLHVGLSSTSDLALSEEKKLTFMAAYADNKMTRLQMTSLLMSETARLLECGSTPTLLQKVLIGGIVSAGECGLIALAERRNGGYEADGDIRSCGLTLVAATKILWWNTNHHTGDFSAGAQNLVGKVIRVAEIVTGEITTEELMIVHMAGHWVSTIATLKKLGFPGLRRTRPLVKDPRTLSLLEDFELRLAGPPAGTAKQARMSGIGIDT</sequence>
<keyword evidence="1" id="KW-0548">Nucleotidyltransferase</keyword>
<accession>A0A7T8KJ94</accession>
<keyword evidence="2" id="KW-1185">Reference proteome</keyword>
<dbReference type="AlphaFoldDB" id="A0A7T8KJ94"/>
<gene>
    <name evidence="1" type="ORF">FKW44_001776</name>
</gene>
<evidence type="ECO:0000313" key="1">
    <source>
        <dbReference type="EMBL" id="QQP56937.1"/>
    </source>
</evidence>
<name>A0A7T8KJ94_CALRO</name>
<dbReference type="EMBL" id="CP045890">
    <property type="protein sequence ID" value="QQP56937.1"/>
    <property type="molecule type" value="Genomic_DNA"/>
</dbReference>